<keyword evidence="6" id="KW-0460">Magnesium</keyword>
<gene>
    <name evidence="8" type="ORF">CLP_4378</name>
</gene>
<dbReference type="GO" id="GO:0016740">
    <property type="term" value="F:transferase activity"/>
    <property type="evidence" value="ECO:0007669"/>
    <property type="project" value="UniProtKB-KW"/>
</dbReference>
<dbReference type="CDD" id="cd00215">
    <property type="entry name" value="PTS_IIA_lac"/>
    <property type="match status" value="1"/>
</dbReference>
<evidence type="ECO:0000256" key="2">
    <source>
        <dbReference type="ARBA" id="ARBA00022597"/>
    </source>
</evidence>
<dbReference type="EMBL" id="ACOM01000012">
    <property type="protein sequence ID" value="EEP52312.1"/>
    <property type="molecule type" value="Genomic_DNA"/>
</dbReference>
<keyword evidence="3 8" id="KW-0808">Transferase</keyword>
<organism evidence="8 9">
    <name type="scientific">Clostridium butyricum E4 str. BoNT E BL5262</name>
    <dbReference type="NCBI Taxonomy" id="632245"/>
    <lineage>
        <taxon>Bacteria</taxon>
        <taxon>Bacillati</taxon>
        <taxon>Bacillota</taxon>
        <taxon>Clostridia</taxon>
        <taxon>Eubacteriales</taxon>
        <taxon>Clostridiaceae</taxon>
        <taxon>Clostridium</taxon>
    </lineage>
</organism>
<evidence type="ECO:0000256" key="4">
    <source>
        <dbReference type="ARBA" id="ARBA00022683"/>
    </source>
</evidence>
<dbReference type="Proteomes" id="UP000003081">
    <property type="component" value="Unassembled WGS sequence"/>
</dbReference>
<evidence type="ECO:0000313" key="9">
    <source>
        <dbReference type="Proteomes" id="UP000003081"/>
    </source>
</evidence>
<keyword evidence="2" id="KW-0762">Sugar transport</keyword>
<evidence type="ECO:0000313" key="8">
    <source>
        <dbReference type="EMBL" id="EEP52312.1"/>
    </source>
</evidence>
<feature type="modified residue" description="Phosphohistidine; by HPr" evidence="7">
    <location>
        <position position="76"/>
    </location>
</feature>
<dbReference type="AlphaFoldDB" id="C4IN03"/>
<keyword evidence="1" id="KW-0813">Transport</keyword>
<dbReference type="InterPro" id="IPR003188">
    <property type="entry name" value="PTS_IIA_lac/cel"/>
</dbReference>
<dbReference type="EC" id="2.7.1.-" evidence="8"/>
<dbReference type="PANTHER" id="PTHR34382:SF7">
    <property type="entry name" value="PTS SYSTEM N,N'-DIACETYLCHITOBIOSE-SPECIFIC EIIA COMPONENT"/>
    <property type="match status" value="1"/>
</dbReference>
<dbReference type="PROSITE" id="PS51095">
    <property type="entry name" value="PTS_EIIA_TYPE_3"/>
    <property type="match status" value="1"/>
</dbReference>
<evidence type="ECO:0000256" key="7">
    <source>
        <dbReference type="PROSITE-ProRule" id="PRU00418"/>
    </source>
</evidence>
<dbReference type="HOGENOM" id="CLU_152490_1_0_9"/>
<dbReference type="Gene3D" id="1.20.58.80">
    <property type="entry name" value="Phosphotransferase system, lactose/cellobiose-type IIA subunit"/>
    <property type="match status" value="1"/>
</dbReference>
<accession>C4IN03</accession>
<dbReference type="eggNOG" id="COG1447">
    <property type="taxonomic scope" value="Bacteria"/>
</dbReference>
<dbReference type="Pfam" id="PF02255">
    <property type="entry name" value="PTS_IIA"/>
    <property type="match status" value="1"/>
</dbReference>
<evidence type="ECO:0000256" key="5">
    <source>
        <dbReference type="PIRSR" id="PIRSR000699-1"/>
    </source>
</evidence>
<evidence type="ECO:0000256" key="6">
    <source>
        <dbReference type="PIRSR" id="PIRSR000699-2"/>
    </source>
</evidence>
<sequence length="110" mass="12339">MNEMEMAIMNIIINAGDCKNHTYMALNCVNEGNYIEADKEMELANEALAKAHDGQTTFLNKEANGEKIDMSVLFVHAQDHLMTAISEKSLIEQIIDLRKVVNDLSKKVNV</sequence>
<dbReference type="GO" id="GO:0046872">
    <property type="term" value="F:metal ion binding"/>
    <property type="evidence" value="ECO:0007669"/>
    <property type="project" value="UniProtKB-KW"/>
</dbReference>
<keyword evidence="6" id="KW-0479">Metal-binding</keyword>
<reference evidence="8 9" key="1">
    <citation type="submission" date="2009-08" db="EMBL/GenBank/DDBJ databases">
        <authorList>
            <person name="Shrivastava S."/>
            <person name="Brinkac L.B."/>
            <person name="Brown J.L."/>
            <person name="Bruce D.B."/>
            <person name="Detter C."/>
            <person name="Green L.D."/>
            <person name="Munk C.A."/>
            <person name="Rogers Y.C."/>
            <person name="Tapia R."/>
            <person name="Sims D.R."/>
            <person name="Smith L.A."/>
            <person name="Smith T.J."/>
            <person name="Sutton G."/>
            <person name="Brettin T."/>
        </authorList>
    </citation>
    <scope>NUCLEOTIDE SEQUENCE [LARGE SCALE GENOMIC DNA]</scope>
    <source>
        <strain evidence="9">E4 str. BoNT E BL5262</strain>
    </source>
</reference>
<dbReference type="InterPro" id="IPR036542">
    <property type="entry name" value="PTS_IIA_lac/cel_sf"/>
</dbReference>
<feature type="active site" description="Tele-phosphohistidine intermediate" evidence="5">
    <location>
        <position position="76"/>
    </location>
</feature>
<dbReference type="GO" id="GO:0009401">
    <property type="term" value="P:phosphoenolpyruvate-dependent sugar phosphotransferase system"/>
    <property type="evidence" value="ECO:0007669"/>
    <property type="project" value="UniProtKB-KW"/>
</dbReference>
<dbReference type="SUPFAM" id="SSF46973">
    <property type="entry name" value="Enzyme IIa from lactose specific PTS, IIa-lac"/>
    <property type="match status" value="1"/>
</dbReference>
<comment type="caution">
    <text evidence="8">The sequence shown here is derived from an EMBL/GenBank/DDBJ whole genome shotgun (WGS) entry which is preliminary data.</text>
</comment>
<dbReference type="PANTHER" id="PTHR34382">
    <property type="entry name" value="PTS SYSTEM N,N'-DIACETYLCHITOBIOSE-SPECIFIC EIIA COMPONENT"/>
    <property type="match status" value="1"/>
</dbReference>
<protein>
    <submittedName>
        <fullName evidence="8">PTS system, Lactose/Cellobiose specific IIA subunit</fullName>
        <ecNumber evidence="8">2.7.1.-</ecNumber>
    </submittedName>
</protein>
<comment type="cofactor">
    <cofactor evidence="6">
        <name>Mg(2+)</name>
        <dbReference type="ChEBI" id="CHEBI:18420"/>
    </cofactor>
    <text evidence="6">Binds 1 Mg(2+) ion per trimer.</text>
</comment>
<keyword evidence="4" id="KW-0598">Phosphotransferase system</keyword>
<proteinExistence type="predicted"/>
<dbReference type="PIRSF" id="PIRSF000699">
    <property type="entry name" value="PTS_IILac_III"/>
    <property type="match status" value="1"/>
</dbReference>
<feature type="binding site" evidence="6">
    <location>
        <position position="79"/>
    </location>
    <ligand>
        <name>Mg(2+)</name>
        <dbReference type="ChEBI" id="CHEBI:18420"/>
        <note>ligand shared between all trimeric partners</note>
    </ligand>
</feature>
<name>C4IN03_CLOBU</name>
<keyword evidence="9" id="KW-1185">Reference proteome</keyword>
<dbReference type="RefSeq" id="WP_003409530.1">
    <property type="nucleotide sequence ID" value="NZ_ACOM01000012.1"/>
</dbReference>
<evidence type="ECO:0000256" key="1">
    <source>
        <dbReference type="ARBA" id="ARBA00022448"/>
    </source>
</evidence>
<evidence type="ECO:0000256" key="3">
    <source>
        <dbReference type="ARBA" id="ARBA00022679"/>
    </source>
</evidence>